<dbReference type="AlphaFoldDB" id="A0A0F9I282"/>
<feature type="non-terminal residue" evidence="1">
    <location>
        <position position="1"/>
    </location>
</feature>
<dbReference type="EMBL" id="LAZR01020708">
    <property type="protein sequence ID" value="KKL87915.1"/>
    <property type="molecule type" value="Genomic_DNA"/>
</dbReference>
<comment type="caution">
    <text evidence="1">The sequence shown here is derived from an EMBL/GenBank/DDBJ whole genome shotgun (WGS) entry which is preliminary data.</text>
</comment>
<sequence length="224" mass="27387">MVFMDEKFENQIAQMIDNAEKMARDYELAIKKSKYEIKCPYPKIIKIYEDIRQKLIDYGWNEQAMIYNEQIKFYHEKLEKDKKLHEIEAQKVQKQKDFEELHKINELDTIKAVILSLNKEEILNFEEKKKEKLEESKEIFNMISNAERIAKKYEQEIKRVSILQLDCPYEKIIEIYKEVKKRFENIGWKEESSKLIDSIRYYKEKLEKDKKLREIEEKKLTKEL</sequence>
<name>A0A0F9I282_9ZZZZ</name>
<evidence type="ECO:0000313" key="1">
    <source>
        <dbReference type="EMBL" id="KKL87915.1"/>
    </source>
</evidence>
<gene>
    <name evidence="1" type="ORF">LCGC14_1929900</name>
</gene>
<reference evidence="1" key="1">
    <citation type="journal article" date="2015" name="Nature">
        <title>Complex archaea that bridge the gap between prokaryotes and eukaryotes.</title>
        <authorList>
            <person name="Spang A."/>
            <person name="Saw J.H."/>
            <person name="Jorgensen S.L."/>
            <person name="Zaremba-Niedzwiedzka K."/>
            <person name="Martijn J."/>
            <person name="Lind A.E."/>
            <person name="van Eijk R."/>
            <person name="Schleper C."/>
            <person name="Guy L."/>
            <person name="Ettema T.J."/>
        </authorList>
    </citation>
    <scope>NUCLEOTIDE SEQUENCE</scope>
</reference>
<proteinExistence type="predicted"/>
<organism evidence="1">
    <name type="scientific">marine sediment metagenome</name>
    <dbReference type="NCBI Taxonomy" id="412755"/>
    <lineage>
        <taxon>unclassified sequences</taxon>
        <taxon>metagenomes</taxon>
        <taxon>ecological metagenomes</taxon>
    </lineage>
</organism>
<accession>A0A0F9I282</accession>
<protein>
    <submittedName>
        <fullName evidence="1">Uncharacterized protein</fullName>
    </submittedName>
</protein>